<keyword evidence="3" id="KW-1185">Reference proteome</keyword>
<evidence type="ECO:0000313" key="2">
    <source>
        <dbReference type="EMBL" id="PBK81238.1"/>
    </source>
</evidence>
<dbReference type="InParanoid" id="A0A2H3CS42"/>
<dbReference type="EMBL" id="KZ293733">
    <property type="protein sequence ID" value="PBK81238.1"/>
    <property type="molecule type" value="Genomic_DNA"/>
</dbReference>
<evidence type="ECO:0000256" key="1">
    <source>
        <dbReference type="SAM" id="MobiDB-lite"/>
    </source>
</evidence>
<name>A0A2H3CS42_ARMGA</name>
<dbReference type="OrthoDB" id="3026577at2759"/>
<gene>
    <name evidence="2" type="ORF">ARMGADRAFT_813654</name>
</gene>
<evidence type="ECO:0000313" key="3">
    <source>
        <dbReference type="Proteomes" id="UP000217790"/>
    </source>
</evidence>
<dbReference type="AlphaFoldDB" id="A0A2H3CS42"/>
<dbReference type="Proteomes" id="UP000217790">
    <property type="component" value="Unassembled WGS sequence"/>
</dbReference>
<protein>
    <submittedName>
        <fullName evidence="2">Uncharacterized protein</fullName>
    </submittedName>
</protein>
<accession>A0A2H3CS42</accession>
<organism evidence="2 3">
    <name type="scientific">Armillaria gallica</name>
    <name type="common">Bulbous honey fungus</name>
    <name type="synonym">Armillaria bulbosa</name>
    <dbReference type="NCBI Taxonomy" id="47427"/>
    <lineage>
        <taxon>Eukaryota</taxon>
        <taxon>Fungi</taxon>
        <taxon>Dikarya</taxon>
        <taxon>Basidiomycota</taxon>
        <taxon>Agaricomycotina</taxon>
        <taxon>Agaricomycetes</taxon>
        <taxon>Agaricomycetidae</taxon>
        <taxon>Agaricales</taxon>
        <taxon>Marasmiineae</taxon>
        <taxon>Physalacriaceae</taxon>
        <taxon>Armillaria</taxon>
    </lineage>
</organism>
<reference evidence="3" key="1">
    <citation type="journal article" date="2017" name="Nat. Ecol. Evol.">
        <title>Genome expansion and lineage-specific genetic innovations in the forest pathogenic fungi Armillaria.</title>
        <authorList>
            <person name="Sipos G."/>
            <person name="Prasanna A.N."/>
            <person name="Walter M.C."/>
            <person name="O'Connor E."/>
            <person name="Balint B."/>
            <person name="Krizsan K."/>
            <person name="Kiss B."/>
            <person name="Hess J."/>
            <person name="Varga T."/>
            <person name="Slot J."/>
            <person name="Riley R."/>
            <person name="Boka B."/>
            <person name="Rigling D."/>
            <person name="Barry K."/>
            <person name="Lee J."/>
            <person name="Mihaltcheva S."/>
            <person name="LaButti K."/>
            <person name="Lipzen A."/>
            <person name="Waldron R."/>
            <person name="Moloney N.M."/>
            <person name="Sperisen C."/>
            <person name="Kredics L."/>
            <person name="Vagvoelgyi C."/>
            <person name="Patrignani A."/>
            <person name="Fitzpatrick D."/>
            <person name="Nagy I."/>
            <person name="Doyle S."/>
            <person name="Anderson J.B."/>
            <person name="Grigoriev I.V."/>
            <person name="Gueldener U."/>
            <person name="Muensterkoetter M."/>
            <person name="Nagy L.G."/>
        </authorList>
    </citation>
    <scope>NUCLEOTIDE SEQUENCE [LARGE SCALE GENOMIC DNA]</scope>
    <source>
        <strain evidence="3">Ar21-2</strain>
    </source>
</reference>
<feature type="region of interest" description="Disordered" evidence="1">
    <location>
        <begin position="1"/>
        <end position="28"/>
    </location>
</feature>
<sequence length="106" mass="11627">MSDNTLPSFRPTSASSFGHIMPSSMSPLSQEEFCGTLPSTKIQACRRSGLSVQPALTGEVLTNPEAVDFVTGTRISLSILRVTTDWHGNANVLKNCLRLYIMKFYT</sequence>
<proteinExistence type="predicted"/>
<feature type="compositionally biased region" description="Polar residues" evidence="1">
    <location>
        <begin position="1"/>
        <end position="16"/>
    </location>
</feature>